<dbReference type="OrthoDB" id="4157036at2759"/>
<dbReference type="PROSITE" id="PS00463">
    <property type="entry name" value="ZN2_CY6_FUNGAL_1"/>
    <property type="match status" value="1"/>
</dbReference>
<sequence length="420" mass="46857">MPQRRKHAKSRTGCTECKRRKVKCDESLPVCFNCTRRGANCRFESAPQTNNKGLARIPADLPSTFQAADSYFINNNVAAASWRYTAPNLSHLSGSGRGTPSLPNAIPWDREVELMHHWCTVTVDTLAVGPELRHLWRAVMPREGYENRFVMHGVLSMSAMHKAYLVSSQLDTYLNLSAHHQVLGSEGFRAILGNVTGENWRPVFCYAGLLVPYILCLPVRSPNGKLQGPILSLLDLISCMAGVQTAINPFLELVTPSEFYPTVRGLGEAISDSTEGKPFPSLQCSLLPVDTFDALTNLRLFFEAELVPEKKQPYLDAVKKLETAARLVSRAGLDIEVGTTLFWISEVHQSIISDTQAFEHPALVLMAHFAVFMAALEKTYWHVRGWAKGIVRDVNNQISDQPKVAQVLTWPEKKVWELAL</sequence>
<dbReference type="Proteomes" id="UP001153461">
    <property type="component" value="Unassembled WGS sequence"/>
</dbReference>
<name>A0A9W4HPJ0_PENNA</name>
<comment type="caution">
    <text evidence="6">The sequence shown here is derived from an EMBL/GenBank/DDBJ whole genome shotgun (WGS) entry which is preliminary data.</text>
</comment>
<dbReference type="PANTHER" id="PTHR47784:SF5">
    <property type="entry name" value="STEROL UPTAKE CONTROL PROTEIN 2"/>
    <property type="match status" value="1"/>
</dbReference>
<proteinExistence type="predicted"/>
<accession>A0A9W4HPJ0</accession>
<dbReference type="InterPro" id="IPR053157">
    <property type="entry name" value="Sterol_Uptake_Regulator"/>
</dbReference>
<dbReference type="CDD" id="cd00067">
    <property type="entry name" value="GAL4"/>
    <property type="match status" value="1"/>
</dbReference>
<evidence type="ECO:0000256" key="4">
    <source>
        <dbReference type="ARBA" id="ARBA00023242"/>
    </source>
</evidence>
<evidence type="ECO:0000313" key="6">
    <source>
        <dbReference type="EMBL" id="CAG8078906.1"/>
    </source>
</evidence>
<organism evidence="6 7">
    <name type="scientific">Penicillium nalgiovense</name>
    <dbReference type="NCBI Taxonomy" id="60175"/>
    <lineage>
        <taxon>Eukaryota</taxon>
        <taxon>Fungi</taxon>
        <taxon>Dikarya</taxon>
        <taxon>Ascomycota</taxon>
        <taxon>Pezizomycotina</taxon>
        <taxon>Eurotiomycetes</taxon>
        <taxon>Eurotiomycetidae</taxon>
        <taxon>Eurotiales</taxon>
        <taxon>Aspergillaceae</taxon>
        <taxon>Penicillium</taxon>
    </lineage>
</organism>
<evidence type="ECO:0000256" key="3">
    <source>
        <dbReference type="ARBA" id="ARBA00023163"/>
    </source>
</evidence>
<dbReference type="PANTHER" id="PTHR47784">
    <property type="entry name" value="STEROL UPTAKE CONTROL PROTEIN 2"/>
    <property type="match status" value="1"/>
</dbReference>
<dbReference type="Gene3D" id="4.10.240.10">
    <property type="entry name" value="Zn(2)-C6 fungal-type DNA-binding domain"/>
    <property type="match status" value="1"/>
</dbReference>
<gene>
    <name evidence="6" type="ORF">PNAL_LOCUS4076</name>
</gene>
<feature type="domain" description="Zn(2)-C6 fungal-type" evidence="5">
    <location>
        <begin position="13"/>
        <end position="43"/>
    </location>
</feature>
<dbReference type="SUPFAM" id="SSF57701">
    <property type="entry name" value="Zn2/Cys6 DNA-binding domain"/>
    <property type="match status" value="1"/>
</dbReference>
<keyword evidence="1" id="KW-0805">Transcription regulation</keyword>
<evidence type="ECO:0000259" key="5">
    <source>
        <dbReference type="PROSITE" id="PS50048"/>
    </source>
</evidence>
<dbReference type="InterPro" id="IPR001138">
    <property type="entry name" value="Zn2Cys6_DnaBD"/>
</dbReference>
<evidence type="ECO:0000256" key="2">
    <source>
        <dbReference type="ARBA" id="ARBA00023125"/>
    </source>
</evidence>
<dbReference type="SMART" id="SM00066">
    <property type="entry name" value="GAL4"/>
    <property type="match status" value="1"/>
</dbReference>
<dbReference type="Pfam" id="PF00172">
    <property type="entry name" value="Zn_clus"/>
    <property type="match status" value="1"/>
</dbReference>
<reference evidence="6" key="1">
    <citation type="submission" date="2021-07" db="EMBL/GenBank/DDBJ databases">
        <authorList>
            <person name="Branca A.L. A."/>
        </authorList>
    </citation>
    <scope>NUCLEOTIDE SEQUENCE</scope>
</reference>
<dbReference type="EMBL" id="CAJVNV010000147">
    <property type="protein sequence ID" value="CAG8078906.1"/>
    <property type="molecule type" value="Genomic_DNA"/>
</dbReference>
<keyword evidence="3" id="KW-0804">Transcription</keyword>
<evidence type="ECO:0000313" key="7">
    <source>
        <dbReference type="Proteomes" id="UP001153461"/>
    </source>
</evidence>
<dbReference type="GO" id="GO:0001228">
    <property type="term" value="F:DNA-binding transcription activator activity, RNA polymerase II-specific"/>
    <property type="evidence" value="ECO:0007669"/>
    <property type="project" value="TreeGrafter"/>
</dbReference>
<dbReference type="PROSITE" id="PS50048">
    <property type="entry name" value="ZN2_CY6_FUNGAL_2"/>
    <property type="match status" value="1"/>
</dbReference>
<dbReference type="GO" id="GO:0003677">
    <property type="term" value="F:DNA binding"/>
    <property type="evidence" value="ECO:0007669"/>
    <property type="project" value="UniProtKB-KW"/>
</dbReference>
<dbReference type="GO" id="GO:0008270">
    <property type="term" value="F:zinc ion binding"/>
    <property type="evidence" value="ECO:0007669"/>
    <property type="project" value="InterPro"/>
</dbReference>
<keyword evidence="2" id="KW-0238">DNA-binding</keyword>
<keyword evidence="4" id="KW-0539">Nucleus</keyword>
<dbReference type="InterPro" id="IPR036864">
    <property type="entry name" value="Zn2-C6_fun-type_DNA-bd_sf"/>
</dbReference>
<evidence type="ECO:0000256" key="1">
    <source>
        <dbReference type="ARBA" id="ARBA00023015"/>
    </source>
</evidence>
<dbReference type="AlphaFoldDB" id="A0A9W4HPJ0"/>
<protein>
    <recommendedName>
        <fullName evidence="5">Zn(2)-C6 fungal-type domain-containing protein</fullName>
    </recommendedName>
</protein>